<feature type="domain" description="Na+/H+ antiporter NhaC-like C-terminal" evidence="10">
    <location>
        <begin position="190"/>
        <end position="482"/>
    </location>
</feature>
<reference evidence="11 12" key="1">
    <citation type="submission" date="2016-10" db="EMBL/GenBank/DDBJ databases">
        <authorList>
            <person name="de Groot N.N."/>
        </authorList>
    </citation>
    <scope>NUCLEOTIDE SEQUENCE [LARGE SCALE GENOMIC DNA]</scope>
    <source>
        <strain evidence="11 12">DSM 3756</strain>
    </source>
</reference>
<feature type="transmembrane region" description="Helical" evidence="9">
    <location>
        <begin position="139"/>
        <end position="172"/>
    </location>
</feature>
<evidence type="ECO:0000313" key="12">
    <source>
        <dbReference type="Proteomes" id="UP000182573"/>
    </source>
</evidence>
<evidence type="ECO:0000259" key="10">
    <source>
        <dbReference type="Pfam" id="PF03553"/>
    </source>
</evidence>
<keyword evidence="7 9" id="KW-0472">Membrane</keyword>
<evidence type="ECO:0000256" key="2">
    <source>
        <dbReference type="ARBA" id="ARBA00022448"/>
    </source>
</evidence>
<comment type="similarity">
    <text evidence="8">Belongs to the NhaC Na(+)/H(+) (TC 2.A.35) antiporter family.</text>
</comment>
<organism evidence="11 12">
    <name type="scientific">Haloarcula vallismortis</name>
    <name type="common">Halobacterium vallismortis</name>
    <dbReference type="NCBI Taxonomy" id="28442"/>
    <lineage>
        <taxon>Archaea</taxon>
        <taxon>Methanobacteriati</taxon>
        <taxon>Methanobacteriota</taxon>
        <taxon>Stenosarchaea group</taxon>
        <taxon>Halobacteria</taxon>
        <taxon>Halobacteriales</taxon>
        <taxon>Haloarculaceae</taxon>
        <taxon>Haloarcula</taxon>
    </lineage>
</organism>
<name>A0A1H2YMV6_HALVA</name>
<keyword evidence="2" id="KW-0813">Transport</keyword>
<dbReference type="InterPro" id="IPR052180">
    <property type="entry name" value="NhaC_Na-H+_Antiporter"/>
</dbReference>
<evidence type="ECO:0000256" key="9">
    <source>
        <dbReference type="SAM" id="Phobius"/>
    </source>
</evidence>
<feature type="transmembrane region" description="Helical" evidence="9">
    <location>
        <begin position="42"/>
        <end position="62"/>
    </location>
</feature>
<evidence type="ECO:0000256" key="7">
    <source>
        <dbReference type="ARBA" id="ARBA00023136"/>
    </source>
</evidence>
<gene>
    <name evidence="11" type="ORF">SAMN05443574_11338</name>
</gene>
<dbReference type="InterPro" id="IPR018461">
    <property type="entry name" value="Na/H_Antiport_NhaC-like_C"/>
</dbReference>
<comment type="subcellular location">
    <subcellularLocation>
        <location evidence="1">Cell membrane</location>
        <topology evidence="1">Multi-pass membrane protein</topology>
    </subcellularLocation>
</comment>
<evidence type="ECO:0000256" key="1">
    <source>
        <dbReference type="ARBA" id="ARBA00004651"/>
    </source>
</evidence>
<feature type="transmembrane region" description="Helical" evidence="9">
    <location>
        <begin position="463"/>
        <end position="484"/>
    </location>
</feature>
<keyword evidence="4" id="KW-1003">Cell membrane</keyword>
<feature type="transmembrane region" description="Helical" evidence="9">
    <location>
        <begin position="224"/>
        <end position="244"/>
    </location>
</feature>
<evidence type="ECO:0000256" key="3">
    <source>
        <dbReference type="ARBA" id="ARBA00022449"/>
    </source>
</evidence>
<protein>
    <submittedName>
        <fullName evidence="11">Transporter, NhaC family</fullName>
    </submittedName>
</protein>
<evidence type="ECO:0000256" key="6">
    <source>
        <dbReference type="ARBA" id="ARBA00022989"/>
    </source>
</evidence>
<accession>A0A1H2YMV6</accession>
<dbReference type="EMBL" id="FNOF01000013">
    <property type="protein sequence ID" value="SDX06400.1"/>
    <property type="molecule type" value="Genomic_DNA"/>
</dbReference>
<dbReference type="AlphaFoldDB" id="A0A1H2YMV6"/>
<feature type="transmembrane region" description="Helical" evidence="9">
    <location>
        <begin position="97"/>
        <end position="119"/>
    </location>
</feature>
<keyword evidence="5 9" id="KW-0812">Transmembrane</keyword>
<dbReference type="PANTHER" id="PTHR33451">
    <property type="entry name" value="MALATE-2H(+)/NA(+)-LACTATE ANTIPORTER"/>
    <property type="match status" value="1"/>
</dbReference>
<dbReference type="Proteomes" id="UP000182573">
    <property type="component" value="Unassembled WGS sequence"/>
</dbReference>
<evidence type="ECO:0000256" key="4">
    <source>
        <dbReference type="ARBA" id="ARBA00022475"/>
    </source>
</evidence>
<proteinExistence type="inferred from homology"/>
<dbReference type="PANTHER" id="PTHR33451:SF3">
    <property type="entry name" value="MALATE-2H(+)_NA(+)-LACTATE ANTIPORTER"/>
    <property type="match status" value="1"/>
</dbReference>
<keyword evidence="3" id="KW-0050">Antiport</keyword>
<dbReference type="NCBIfam" id="TIGR00931">
    <property type="entry name" value="antiport_nhaC"/>
    <property type="match status" value="1"/>
</dbReference>
<feature type="transmembrane region" description="Helical" evidence="9">
    <location>
        <begin position="68"/>
        <end position="85"/>
    </location>
</feature>
<evidence type="ECO:0000313" key="11">
    <source>
        <dbReference type="EMBL" id="SDX06400.1"/>
    </source>
</evidence>
<dbReference type="Pfam" id="PF03553">
    <property type="entry name" value="Na_H_antiporter"/>
    <property type="match status" value="1"/>
</dbReference>
<evidence type="ECO:0000256" key="5">
    <source>
        <dbReference type="ARBA" id="ARBA00022692"/>
    </source>
</evidence>
<evidence type="ECO:0000256" key="8">
    <source>
        <dbReference type="ARBA" id="ARBA00038435"/>
    </source>
</evidence>
<dbReference type="GO" id="GO:0005886">
    <property type="term" value="C:plasma membrane"/>
    <property type="evidence" value="ECO:0007669"/>
    <property type="project" value="UniProtKB-SubCell"/>
</dbReference>
<dbReference type="InterPro" id="IPR004770">
    <property type="entry name" value="Na/H_antiport_NhaC"/>
</dbReference>
<keyword evidence="6 9" id="KW-1133">Transmembrane helix</keyword>
<sequence length="506" mass="52977">MYKYTGGTRETDVIESIRMSSEFDIKLYDDIDPENRPSLGEALIPIIGMLTALGIGIGIYGLDPQFPLLWGIAFTGLFSYYRFDISWDEMYSGITHTLLMGIQVVFILFIVYALISTWIQAGTIPTLMYYGLDLLHPIVFLPLTAIITAVITFAIGSSWTAAGTLGVAFIGIGSGLGLPEPMTAGAILTGAYTGDKQSPLSDTTNLASAVTNTDLYDHINAMRAGTFLAFFIGVILYAGLGIRASGAIPADRIAEIQTALTGSFTISPLAFLPLLVTFGLAIYGISAIPALGAGVFAGAITSAVLQGNSFTSVWTVAQSGTSPETGMELVNGLLSSGGMVGGAWAVTIAIAALSLGGLFECTGIIAVLAHHLGQLSKSVGSLTGITVLSSVSMNVLAAEQYISIVVPGVTLGSLYEEKGLKTENLSRAIESSGTVTSALIPWNSGAVFMAGTLGVSTFQYAPYYFLGFLSPLILILMGVTGWQITYTETEADSQTPSNMAAPADSD</sequence>
<dbReference type="GO" id="GO:0015297">
    <property type="term" value="F:antiporter activity"/>
    <property type="evidence" value="ECO:0007669"/>
    <property type="project" value="UniProtKB-KW"/>
</dbReference>
<feature type="transmembrane region" description="Helical" evidence="9">
    <location>
        <begin position="343"/>
        <end position="368"/>
    </location>
</feature>